<reference evidence="2" key="1">
    <citation type="journal article" date="2015" name="Nature">
        <title>Complex archaea that bridge the gap between prokaryotes and eukaryotes.</title>
        <authorList>
            <person name="Spang A."/>
            <person name="Saw J.H."/>
            <person name="Jorgensen S.L."/>
            <person name="Zaremba-Niedzwiedzka K."/>
            <person name="Martijn J."/>
            <person name="Lind A.E."/>
            <person name="van Eijk R."/>
            <person name="Schleper C."/>
            <person name="Guy L."/>
            <person name="Ettema T.J."/>
        </authorList>
    </citation>
    <scope>NUCLEOTIDE SEQUENCE</scope>
</reference>
<feature type="compositionally biased region" description="Basic and acidic residues" evidence="1">
    <location>
        <begin position="1"/>
        <end position="13"/>
    </location>
</feature>
<dbReference type="EMBL" id="LAZR01064584">
    <property type="protein sequence ID" value="KKK57244.1"/>
    <property type="molecule type" value="Genomic_DNA"/>
</dbReference>
<proteinExistence type="predicted"/>
<comment type="caution">
    <text evidence="2">The sequence shown here is derived from an EMBL/GenBank/DDBJ whole genome shotgun (WGS) entry which is preliminary data.</text>
</comment>
<evidence type="ECO:0000313" key="2">
    <source>
        <dbReference type="EMBL" id="KKK57244.1"/>
    </source>
</evidence>
<protein>
    <submittedName>
        <fullName evidence="2">Uncharacterized protein</fullName>
    </submittedName>
</protein>
<name>A0A0F8YSZ7_9ZZZZ</name>
<organism evidence="2">
    <name type="scientific">marine sediment metagenome</name>
    <dbReference type="NCBI Taxonomy" id="412755"/>
    <lineage>
        <taxon>unclassified sequences</taxon>
        <taxon>metagenomes</taxon>
        <taxon>ecological metagenomes</taxon>
    </lineage>
</organism>
<feature type="region of interest" description="Disordered" evidence="1">
    <location>
        <begin position="1"/>
        <end position="56"/>
    </location>
</feature>
<gene>
    <name evidence="2" type="ORF">LCGC14_3056430</name>
</gene>
<evidence type="ECO:0000256" key="1">
    <source>
        <dbReference type="SAM" id="MobiDB-lite"/>
    </source>
</evidence>
<dbReference type="AlphaFoldDB" id="A0A0F8YSZ7"/>
<sequence length="56" mass="6453">MTPDERDRRHAQDRAAFMAKRKRDYDSIRAKHQFGDGPPPPPDPEPDKPTRMPVAV</sequence>
<accession>A0A0F8YSZ7</accession>